<dbReference type="Pfam" id="PF00196">
    <property type="entry name" value="GerE"/>
    <property type="match status" value="1"/>
</dbReference>
<dbReference type="Pfam" id="PF08447">
    <property type="entry name" value="PAS_3"/>
    <property type="match status" value="1"/>
</dbReference>
<dbReference type="InterPro" id="IPR000014">
    <property type="entry name" value="PAS"/>
</dbReference>
<dbReference type="RefSeq" id="WP_218127125.1">
    <property type="nucleotide sequence ID" value="NZ_FNFO01000008.1"/>
</dbReference>
<dbReference type="SMART" id="SM00421">
    <property type="entry name" value="HTH_LUXR"/>
    <property type="match status" value="1"/>
</dbReference>
<dbReference type="AlphaFoldDB" id="A0A1G9N966"/>
<dbReference type="EMBL" id="FNFO01000008">
    <property type="protein sequence ID" value="SDL82950.1"/>
    <property type="molecule type" value="Genomic_DNA"/>
</dbReference>
<keyword evidence="3" id="KW-0804">Transcription</keyword>
<evidence type="ECO:0000313" key="7">
    <source>
        <dbReference type="Proteomes" id="UP000198510"/>
    </source>
</evidence>
<keyword evidence="7" id="KW-1185">Reference proteome</keyword>
<dbReference type="PRINTS" id="PR00038">
    <property type="entry name" value="HTHLUXR"/>
</dbReference>
<evidence type="ECO:0000313" key="6">
    <source>
        <dbReference type="EMBL" id="SDL82950.1"/>
    </source>
</evidence>
<evidence type="ECO:0000256" key="3">
    <source>
        <dbReference type="ARBA" id="ARBA00023163"/>
    </source>
</evidence>
<proteinExistence type="predicted"/>
<dbReference type="PROSITE" id="PS50113">
    <property type="entry name" value="PAC"/>
    <property type="match status" value="1"/>
</dbReference>
<organism evidence="6 7">
    <name type="scientific">Catalinimonas alkaloidigena</name>
    <dbReference type="NCBI Taxonomy" id="1075417"/>
    <lineage>
        <taxon>Bacteria</taxon>
        <taxon>Pseudomonadati</taxon>
        <taxon>Bacteroidota</taxon>
        <taxon>Cytophagia</taxon>
        <taxon>Cytophagales</taxon>
        <taxon>Catalimonadaceae</taxon>
        <taxon>Catalinimonas</taxon>
    </lineage>
</organism>
<dbReference type="InterPro" id="IPR001610">
    <property type="entry name" value="PAC"/>
</dbReference>
<dbReference type="Gene3D" id="3.30.450.20">
    <property type="entry name" value="PAS domain"/>
    <property type="match status" value="1"/>
</dbReference>
<gene>
    <name evidence="6" type="ORF">SAMN05421823_108218</name>
</gene>
<feature type="domain" description="HTH luxR-type" evidence="4">
    <location>
        <begin position="208"/>
        <end position="273"/>
    </location>
</feature>
<name>A0A1G9N966_9BACT</name>
<keyword evidence="1" id="KW-0805">Transcription regulation</keyword>
<evidence type="ECO:0000256" key="1">
    <source>
        <dbReference type="ARBA" id="ARBA00023015"/>
    </source>
</evidence>
<dbReference type="SUPFAM" id="SSF46894">
    <property type="entry name" value="C-terminal effector domain of the bipartite response regulators"/>
    <property type="match status" value="1"/>
</dbReference>
<dbReference type="PROSITE" id="PS50043">
    <property type="entry name" value="HTH_LUXR_2"/>
    <property type="match status" value="1"/>
</dbReference>
<dbReference type="InterPro" id="IPR000792">
    <property type="entry name" value="Tscrpt_reg_LuxR_C"/>
</dbReference>
<reference evidence="6 7" key="1">
    <citation type="submission" date="2016-10" db="EMBL/GenBank/DDBJ databases">
        <authorList>
            <person name="de Groot N.N."/>
        </authorList>
    </citation>
    <scope>NUCLEOTIDE SEQUENCE [LARGE SCALE GENOMIC DNA]</scope>
    <source>
        <strain evidence="6 7">DSM 25186</strain>
    </source>
</reference>
<accession>A0A1G9N966</accession>
<dbReference type="Gene3D" id="1.10.10.10">
    <property type="entry name" value="Winged helix-like DNA-binding domain superfamily/Winged helix DNA-binding domain"/>
    <property type="match status" value="1"/>
</dbReference>
<dbReference type="GO" id="GO:0003677">
    <property type="term" value="F:DNA binding"/>
    <property type="evidence" value="ECO:0007669"/>
    <property type="project" value="UniProtKB-KW"/>
</dbReference>
<dbReference type="InterPro" id="IPR016032">
    <property type="entry name" value="Sig_transdc_resp-reg_C-effctor"/>
</dbReference>
<feature type="domain" description="PAC" evidence="5">
    <location>
        <begin position="137"/>
        <end position="190"/>
    </location>
</feature>
<dbReference type="InterPro" id="IPR013655">
    <property type="entry name" value="PAS_fold_3"/>
</dbReference>
<dbReference type="InterPro" id="IPR000700">
    <property type="entry name" value="PAS-assoc_C"/>
</dbReference>
<keyword evidence="2" id="KW-0238">DNA-binding</keyword>
<dbReference type="GO" id="GO:0006355">
    <property type="term" value="P:regulation of DNA-templated transcription"/>
    <property type="evidence" value="ECO:0007669"/>
    <property type="project" value="InterPro"/>
</dbReference>
<dbReference type="SMART" id="SM00086">
    <property type="entry name" value="PAC"/>
    <property type="match status" value="1"/>
</dbReference>
<sequence>MHSPMSMPQVPVSASPKPASAQFDRLVRQWQSRPYAAGPDAFDFHEWLHNDPVLRLFLTQSPCLTWVLDMRTLQYDFISQNVEEMLGYEAEAFQKGGVAFTMSLLHPDDFPKLTALMQRLWDYLLAQPASALATYQLSGDYRIRKADGGYIRLLEQNSILQVDRNGQITHLLGMGSDITSWKKDHNLFASVHSTELNKCLQCTSEDPQLKECQQLSVREREIVELMSHGHNSKQIADRLSISFHTVNTHRQKMLEKTHTRNSGGLIQFAIRHGII</sequence>
<dbReference type="CDD" id="cd06170">
    <property type="entry name" value="LuxR_C_like"/>
    <property type="match status" value="1"/>
</dbReference>
<evidence type="ECO:0000259" key="4">
    <source>
        <dbReference type="PROSITE" id="PS50043"/>
    </source>
</evidence>
<dbReference type="STRING" id="1075417.SAMN05421823_108218"/>
<dbReference type="InterPro" id="IPR036388">
    <property type="entry name" value="WH-like_DNA-bd_sf"/>
</dbReference>
<dbReference type="PANTHER" id="PTHR44688:SF16">
    <property type="entry name" value="DNA-BINDING TRANSCRIPTIONAL ACTIVATOR DEVR_DOSR"/>
    <property type="match status" value="1"/>
</dbReference>
<protein>
    <submittedName>
        <fullName evidence="6">Regulatory protein, luxR family</fullName>
    </submittedName>
</protein>
<evidence type="ECO:0000256" key="2">
    <source>
        <dbReference type="ARBA" id="ARBA00023125"/>
    </source>
</evidence>
<dbReference type="InterPro" id="IPR035965">
    <property type="entry name" value="PAS-like_dom_sf"/>
</dbReference>
<dbReference type="Proteomes" id="UP000198510">
    <property type="component" value="Unassembled WGS sequence"/>
</dbReference>
<evidence type="ECO:0000259" key="5">
    <source>
        <dbReference type="PROSITE" id="PS50113"/>
    </source>
</evidence>
<dbReference type="SUPFAM" id="SSF55785">
    <property type="entry name" value="PYP-like sensor domain (PAS domain)"/>
    <property type="match status" value="1"/>
</dbReference>
<dbReference type="PANTHER" id="PTHR44688">
    <property type="entry name" value="DNA-BINDING TRANSCRIPTIONAL ACTIVATOR DEVR_DOSR"/>
    <property type="match status" value="1"/>
</dbReference>
<dbReference type="CDD" id="cd00130">
    <property type="entry name" value="PAS"/>
    <property type="match status" value="1"/>
</dbReference>